<keyword evidence="2" id="KW-1185">Reference proteome</keyword>
<proteinExistence type="predicted"/>
<dbReference type="Proteomes" id="UP001063166">
    <property type="component" value="Unassembled WGS sequence"/>
</dbReference>
<evidence type="ECO:0000313" key="2">
    <source>
        <dbReference type="Proteomes" id="UP001063166"/>
    </source>
</evidence>
<protein>
    <submittedName>
        <fullName evidence="1">Uncharacterized protein</fullName>
    </submittedName>
</protein>
<name>A0A9P3PUD5_LYOSH</name>
<reference evidence="1" key="1">
    <citation type="submission" date="2022-07" db="EMBL/GenBank/DDBJ databases">
        <title>The genome of Lyophyllum shimeji provides insight into the initial evolution of ectomycorrhizal fungal genome.</title>
        <authorList>
            <person name="Kobayashi Y."/>
            <person name="Shibata T."/>
            <person name="Hirakawa H."/>
            <person name="Shigenobu S."/>
            <person name="Nishiyama T."/>
            <person name="Yamada A."/>
            <person name="Hasebe M."/>
            <person name="Kawaguchi M."/>
        </authorList>
    </citation>
    <scope>NUCLEOTIDE SEQUENCE</scope>
    <source>
        <strain evidence="1">AT787</strain>
    </source>
</reference>
<comment type="caution">
    <text evidence="1">The sequence shown here is derived from an EMBL/GenBank/DDBJ whole genome shotgun (WGS) entry which is preliminary data.</text>
</comment>
<dbReference type="AlphaFoldDB" id="A0A9P3PUD5"/>
<sequence>MSRGIRTLGAIPVALQRGQPPPDLTTTAFLRLSSGPADALLLSRQRIIIFFASASAVSGVRSARRAEGG</sequence>
<evidence type="ECO:0000313" key="1">
    <source>
        <dbReference type="EMBL" id="GLB41416.1"/>
    </source>
</evidence>
<organism evidence="1 2">
    <name type="scientific">Lyophyllum shimeji</name>
    <name type="common">Hon-shimeji</name>
    <name type="synonym">Tricholoma shimeji</name>
    <dbReference type="NCBI Taxonomy" id="47721"/>
    <lineage>
        <taxon>Eukaryota</taxon>
        <taxon>Fungi</taxon>
        <taxon>Dikarya</taxon>
        <taxon>Basidiomycota</taxon>
        <taxon>Agaricomycotina</taxon>
        <taxon>Agaricomycetes</taxon>
        <taxon>Agaricomycetidae</taxon>
        <taxon>Agaricales</taxon>
        <taxon>Tricholomatineae</taxon>
        <taxon>Lyophyllaceae</taxon>
        <taxon>Lyophyllum</taxon>
    </lineage>
</organism>
<accession>A0A9P3PUD5</accession>
<gene>
    <name evidence="1" type="ORF">LshimejAT787_1000160</name>
</gene>
<dbReference type="EMBL" id="BRPK01000010">
    <property type="protein sequence ID" value="GLB41416.1"/>
    <property type="molecule type" value="Genomic_DNA"/>
</dbReference>